<dbReference type="Gene3D" id="3.10.20.30">
    <property type="match status" value="1"/>
</dbReference>
<comment type="pathway">
    <text evidence="1">Purine metabolism.</text>
</comment>
<proteinExistence type="inferred from homology"/>
<dbReference type="EMBL" id="BAAAGX010000006">
    <property type="protein sequence ID" value="GAA0226688.1"/>
    <property type="molecule type" value="Genomic_DNA"/>
</dbReference>
<dbReference type="InterPro" id="IPR012675">
    <property type="entry name" value="Beta-grasp_dom_sf"/>
</dbReference>
<dbReference type="InterPro" id="IPR007685">
    <property type="entry name" value="RelA_SpoT"/>
</dbReference>
<feature type="compositionally biased region" description="Polar residues" evidence="3">
    <location>
        <begin position="8"/>
        <end position="21"/>
    </location>
</feature>
<dbReference type="Gene3D" id="3.30.460.10">
    <property type="entry name" value="Beta Polymerase, domain 2"/>
    <property type="match status" value="1"/>
</dbReference>
<dbReference type="InterPro" id="IPR004811">
    <property type="entry name" value="RelA/Spo_fam"/>
</dbReference>
<dbReference type="Proteomes" id="UP001500967">
    <property type="component" value="Unassembled WGS sequence"/>
</dbReference>
<dbReference type="Pfam" id="PF13328">
    <property type="entry name" value="HD_4"/>
    <property type="match status" value="1"/>
</dbReference>
<dbReference type="Pfam" id="PF04607">
    <property type="entry name" value="RelA_SpoT"/>
    <property type="match status" value="1"/>
</dbReference>
<evidence type="ECO:0000256" key="3">
    <source>
        <dbReference type="SAM" id="MobiDB-lite"/>
    </source>
</evidence>
<dbReference type="PANTHER" id="PTHR21262">
    <property type="entry name" value="GUANOSINE-3',5'-BIS DIPHOSPHATE 3'-PYROPHOSPHOHYDROLASE"/>
    <property type="match status" value="1"/>
</dbReference>
<dbReference type="CDD" id="cd05399">
    <property type="entry name" value="NT_Rel-Spo_like"/>
    <property type="match status" value="1"/>
</dbReference>
<dbReference type="PANTHER" id="PTHR21262:SF31">
    <property type="entry name" value="GTP PYROPHOSPHOKINASE"/>
    <property type="match status" value="1"/>
</dbReference>
<dbReference type="SUPFAM" id="SSF81301">
    <property type="entry name" value="Nucleotidyltransferase"/>
    <property type="match status" value="1"/>
</dbReference>
<dbReference type="InterPro" id="IPR043519">
    <property type="entry name" value="NT_sf"/>
</dbReference>
<evidence type="ECO:0000313" key="7">
    <source>
        <dbReference type="Proteomes" id="UP001500967"/>
    </source>
</evidence>
<dbReference type="NCBIfam" id="TIGR00691">
    <property type="entry name" value="spoT_relA"/>
    <property type="match status" value="1"/>
</dbReference>
<dbReference type="PROSITE" id="PS51831">
    <property type="entry name" value="HD"/>
    <property type="match status" value="1"/>
</dbReference>
<dbReference type="SMART" id="SM00471">
    <property type="entry name" value="HDc"/>
    <property type="match status" value="1"/>
</dbReference>
<dbReference type="InterPro" id="IPR006674">
    <property type="entry name" value="HD_domain"/>
</dbReference>
<accession>A0ABP3D9N7</accession>
<evidence type="ECO:0000256" key="1">
    <source>
        <dbReference type="ARBA" id="ARBA00025704"/>
    </source>
</evidence>
<dbReference type="Gene3D" id="1.10.3210.10">
    <property type="entry name" value="Hypothetical protein af1432"/>
    <property type="match status" value="1"/>
</dbReference>
<dbReference type="InterPro" id="IPR003607">
    <property type="entry name" value="HD/PDEase_dom"/>
</dbReference>
<evidence type="ECO:0000259" key="5">
    <source>
        <dbReference type="PROSITE" id="PS51880"/>
    </source>
</evidence>
<protein>
    <recommendedName>
        <fullName evidence="8">GTP pyrophosphokinase</fullName>
    </recommendedName>
</protein>
<dbReference type="InterPro" id="IPR033655">
    <property type="entry name" value="TGS_RelA/SpoT"/>
</dbReference>
<dbReference type="InterPro" id="IPR004095">
    <property type="entry name" value="TGS"/>
</dbReference>
<dbReference type="CDD" id="cd00077">
    <property type="entry name" value="HDc"/>
    <property type="match status" value="1"/>
</dbReference>
<evidence type="ECO:0008006" key="8">
    <source>
        <dbReference type="Google" id="ProtNLM"/>
    </source>
</evidence>
<comment type="function">
    <text evidence="2">In eubacteria ppGpp (guanosine 3'-diphosphate 5'-diphosphate) is a mediator of the stringent response that coordinates a variety of cellular activities in response to changes in nutritional abundance.</text>
</comment>
<dbReference type="InterPro" id="IPR012676">
    <property type="entry name" value="TGS-like"/>
</dbReference>
<organism evidence="6 7">
    <name type="scientific">Cryptosporangium japonicum</name>
    <dbReference type="NCBI Taxonomy" id="80872"/>
    <lineage>
        <taxon>Bacteria</taxon>
        <taxon>Bacillati</taxon>
        <taxon>Actinomycetota</taxon>
        <taxon>Actinomycetes</taxon>
        <taxon>Cryptosporangiales</taxon>
        <taxon>Cryptosporangiaceae</taxon>
        <taxon>Cryptosporangium</taxon>
    </lineage>
</organism>
<dbReference type="CDD" id="cd01668">
    <property type="entry name" value="TGS_RSH"/>
    <property type="match status" value="1"/>
</dbReference>
<dbReference type="PROSITE" id="PS51880">
    <property type="entry name" value="TGS"/>
    <property type="match status" value="1"/>
</dbReference>
<dbReference type="SUPFAM" id="SSF81271">
    <property type="entry name" value="TGS-like"/>
    <property type="match status" value="1"/>
</dbReference>
<feature type="region of interest" description="Disordered" evidence="3">
    <location>
        <begin position="1"/>
        <end position="31"/>
    </location>
</feature>
<dbReference type="SUPFAM" id="SSF109604">
    <property type="entry name" value="HD-domain/PDEase-like"/>
    <property type="match status" value="1"/>
</dbReference>
<evidence type="ECO:0000313" key="6">
    <source>
        <dbReference type="EMBL" id="GAA0226688.1"/>
    </source>
</evidence>
<sequence length="601" mass="66258">MSAEATPFGTQPLGNRTSETADSGGAVTGGPVARRTLRALLRAGSTSTARNRAEDPLHNLLTLHRQVHPKAEVEVVRRAYTIAERAHRGQMRKSGEPYITHPLAVTEICAELGMDTTALVAAILHDTVEDTQYTLDQLRADFGDEVALLVDGLTKLDKVRFGKELAEAETNRKMIITAGRDPRVLVIKLADRVHNMRTLGFKSGPSQQRIARATSEVLIPLAGRLGIHKIKRELEDLVFRILQPDAYAEVERRVETRMVERKVYLDGLVREAVAELRTSKIKATVTWRERHLKSVWKQINKTPNAPDDFIGADRLVVVIDGDPTECYAALGVIHGRWHPIPGRFKDHIGVPKFNMYQSLHTTVIAPEGRCDVLIRTEGMNRVAEYGIAALHRFGRDRAGDAAVELEWLQRVLDWQEDAAEPGEFMESLRSGLSDHEVLVFTPSGRAISLPDGATPVDFAYAVSTHLGDRCIGSKVNGQLVPLARPLSDGDVVEVLTSPSEYSGPSEEWLQFAKSPQAQIRIRSWFAEDVSEVSVENGRRDIAAALAAEGRVLAHDRPLSMLARVLDLPDHDSLCAAVADGRLDPNDVAKRLILIVDGPGEE</sequence>
<keyword evidence="7" id="KW-1185">Reference proteome</keyword>
<evidence type="ECO:0000259" key="4">
    <source>
        <dbReference type="PROSITE" id="PS51831"/>
    </source>
</evidence>
<comment type="similarity">
    <text evidence="2">Belongs to the relA/spoT family.</text>
</comment>
<feature type="domain" description="HD" evidence="4">
    <location>
        <begin position="98"/>
        <end position="196"/>
    </location>
</feature>
<reference evidence="7" key="1">
    <citation type="journal article" date="2019" name="Int. J. Syst. Evol. Microbiol.">
        <title>The Global Catalogue of Microorganisms (GCM) 10K type strain sequencing project: providing services to taxonomists for standard genome sequencing and annotation.</title>
        <authorList>
            <consortium name="The Broad Institute Genomics Platform"/>
            <consortium name="The Broad Institute Genome Sequencing Center for Infectious Disease"/>
            <person name="Wu L."/>
            <person name="Ma J."/>
        </authorList>
    </citation>
    <scope>NUCLEOTIDE SEQUENCE [LARGE SCALE GENOMIC DNA]</scope>
    <source>
        <strain evidence="7">JCM 10425</strain>
    </source>
</reference>
<gene>
    <name evidence="6" type="ORF">GCM10009539_10010</name>
</gene>
<dbReference type="SMART" id="SM00954">
    <property type="entry name" value="RelA_SpoT"/>
    <property type="match status" value="1"/>
</dbReference>
<dbReference type="Pfam" id="PF02824">
    <property type="entry name" value="TGS"/>
    <property type="match status" value="1"/>
</dbReference>
<feature type="domain" description="TGS" evidence="5">
    <location>
        <begin position="431"/>
        <end position="496"/>
    </location>
</feature>
<comment type="caution">
    <text evidence="6">The sequence shown here is derived from an EMBL/GenBank/DDBJ whole genome shotgun (WGS) entry which is preliminary data.</text>
</comment>
<name>A0ABP3D9N7_9ACTN</name>
<evidence type="ECO:0000256" key="2">
    <source>
        <dbReference type="RuleBase" id="RU003847"/>
    </source>
</evidence>